<keyword evidence="1" id="KW-0808">Transferase</keyword>
<dbReference type="InterPro" id="IPR020916">
    <property type="entry name" value="Gln_gamma-glutamylTfrase_bac"/>
</dbReference>
<dbReference type="EMBL" id="JAAGRN010000001">
    <property type="protein sequence ID" value="NDY82014.1"/>
    <property type="molecule type" value="Genomic_DNA"/>
</dbReference>
<gene>
    <name evidence="3" type="ORF">G3I67_02105</name>
</gene>
<reference evidence="3" key="1">
    <citation type="submission" date="2020-02" db="EMBL/GenBank/DDBJ databases">
        <authorList>
            <person name="Chen W.-M."/>
        </authorList>
    </citation>
    <scope>NUCLEOTIDE SEQUENCE</scope>
    <source>
        <strain evidence="3">NBD-18</strain>
    </source>
</reference>
<organism evidence="3">
    <name type="scientific">Sheuella amnicola</name>
    <dbReference type="NCBI Taxonomy" id="2707330"/>
    <lineage>
        <taxon>Bacteria</taxon>
        <taxon>Pseudomonadati</taxon>
        <taxon>Pseudomonadota</taxon>
        <taxon>Betaproteobacteria</taxon>
        <taxon>Burkholderiales</taxon>
        <taxon>Alcaligenaceae</taxon>
        <taxon>Sheuella</taxon>
    </lineage>
</organism>
<name>A0A6B2QXK1_9BURK</name>
<evidence type="ECO:0000256" key="1">
    <source>
        <dbReference type="ARBA" id="ARBA00022679"/>
    </source>
</evidence>
<dbReference type="Pfam" id="PF20085">
    <property type="entry name" value="TGL"/>
    <property type="match status" value="1"/>
</dbReference>
<evidence type="ECO:0000256" key="2">
    <source>
        <dbReference type="ARBA" id="ARBA00022969"/>
    </source>
</evidence>
<evidence type="ECO:0000313" key="3">
    <source>
        <dbReference type="EMBL" id="NDY82014.1"/>
    </source>
</evidence>
<comment type="caution">
    <text evidence="3">The sequence shown here is derived from an EMBL/GenBank/DDBJ whole genome shotgun (WGS) entry which is preliminary data.</text>
</comment>
<accession>A0A6B2QXK1</accession>
<keyword evidence="2" id="KW-0749">Sporulation</keyword>
<proteinExistence type="predicted"/>
<dbReference type="RefSeq" id="WP_163651297.1">
    <property type="nucleotide sequence ID" value="NZ_JAAGRN010000001.1"/>
</dbReference>
<sequence length="370" mass="42291">MVRSADGIADESTRQKLVHYLEQVGASNYLRISIENADDGVSYRVYANDRLMALTPQFDTTQLCSILRLDSANSDRDLELEIVLAMARSPFEFHFPSMQEFEAAMRTRLQVVRIAARAQISFGTGLDEVRPTEYFHFDPSTRFTLIPGVSLIDALSEAINPPNTDRAYSFSCYRASEYVLALALARELASTHPELLVQMQNRWLSRPIMSKEFHEVLLFEYGSLENPVPMQFYVPGDRVWFKNPDEYSSDVIGFEGSWVCYIGGGLFNNFWKSNNPFTLQSKCLEIYHWRHGAYVDPTGELRMDENIVEQRVLQSESCPAEVESILEKMLRFRDPSGVYEQGGCIDASREHLRWVHPSTTNICIPPVKII</sequence>
<dbReference type="GO" id="GO:0030435">
    <property type="term" value="P:sporulation resulting in formation of a cellular spore"/>
    <property type="evidence" value="ECO:0007669"/>
    <property type="project" value="UniProtKB-KW"/>
</dbReference>
<dbReference type="GO" id="GO:0003810">
    <property type="term" value="F:protein-glutamine gamma-glutamyltransferase activity"/>
    <property type="evidence" value="ECO:0007669"/>
    <property type="project" value="InterPro"/>
</dbReference>
<dbReference type="AlphaFoldDB" id="A0A6B2QXK1"/>
<protein>
    <submittedName>
        <fullName evidence="3">Uncharacterized protein</fullName>
    </submittedName>
</protein>